<name>A0ABR9XSP4_9CHLB</name>
<comment type="caution">
    <text evidence="1">The sequence shown here is derived from an EMBL/GenBank/DDBJ whole genome shotgun (WGS) entry which is preliminary data.</text>
</comment>
<dbReference type="InterPro" id="IPR019613">
    <property type="entry name" value="DUF4198"/>
</dbReference>
<dbReference type="RefSeq" id="WP_114607259.1">
    <property type="nucleotide sequence ID" value="NZ_JABVZQ010000001.1"/>
</dbReference>
<evidence type="ECO:0000313" key="2">
    <source>
        <dbReference type="Proteomes" id="UP000619838"/>
    </source>
</evidence>
<proteinExistence type="predicted"/>
<sequence>MLNKSFIRRLTAALLLLVLIGTADREARAHFGMIIPSDDIVDRQSAPSVELDIMFAHPFEGESMEMAQPRSFGVVRGGRTTLLTETLRPTTARLVHDASGSQSWKASYSVKRPGDHIFFVEPEPYWEPAEDSYIVHYTKVIVNGFGKEDSWDSEIGLKTEIIPLSRPYGLYTGNLFRGIVHVDGKPVPFAEIEVEYFNENGNLTAPDAAFVTQVIKADDRGVFSYAVPKAGWWGFAALSTDTRTLEHNGTPKPVEIGAVIWIRATDMITTR</sequence>
<keyword evidence="2" id="KW-1185">Reference proteome</keyword>
<dbReference type="EMBL" id="JADGII010000009">
    <property type="protein sequence ID" value="MBF0636907.1"/>
    <property type="molecule type" value="Genomic_DNA"/>
</dbReference>
<evidence type="ECO:0000313" key="1">
    <source>
        <dbReference type="EMBL" id="MBF0636907.1"/>
    </source>
</evidence>
<accession>A0ABR9XSP4</accession>
<protein>
    <submittedName>
        <fullName evidence="1">DUF4198 domain-containing protein</fullName>
    </submittedName>
</protein>
<gene>
    <name evidence="1" type="ORF">INT08_06940</name>
</gene>
<dbReference type="Proteomes" id="UP000619838">
    <property type="component" value="Unassembled WGS sequence"/>
</dbReference>
<reference evidence="1 2" key="1">
    <citation type="journal article" date="2020" name="Microorganisms">
        <title>Simultaneous Genome Sequencing of Prosthecochloris ethylica and Desulfuromonas acetoxidans within a Syntrophic Mixture Reveals Unique Pili and Protein Interactions.</title>
        <authorList>
            <person name="Kyndt J.A."/>
            <person name="Van Beeumen J.J."/>
            <person name="Meyer T.E."/>
        </authorList>
    </citation>
    <scope>NUCLEOTIDE SEQUENCE [LARGE SCALE GENOMIC DNA]</scope>
    <source>
        <strain evidence="1 2">N3</strain>
    </source>
</reference>
<dbReference type="Pfam" id="PF10670">
    <property type="entry name" value="DUF4198"/>
    <property type="match status" value="1"/>
</dbReference>
<organism evidence="1 2">
    <name type="scientific">Prosthecochloris ethylica</name>
    <dbReference type="NCBI Taxonomy" id="2743976"/>
    <lineage>
        <taxon>Bacteria</taxon>
        <taxon>Pseudomonadati</taxon>
        <taxon>Chlorobiota</taxon>
        <taxon>Chlorobiia</taxon>
        <taxon>Chlorobiales</taxon>
        <taxon>Chlorobiaceae</taxon>
        <taxon>Prosthecochloris</taxon>
    </lineage>
</organism>